<dbReference type="SUPFAM" id="SSF90188">
    <property type="entry name" value="Somatomedin B domain"/>
    <property type="match status" value="1"/>
</dbReference>
<proteinExistence type="predicted"/>
<protein>
    <recommendedName>
        <fullName evidence="3">SMB domain-containing protein</fullName>
    </recommendedName>
</protein>
<gene>
    <name evidence="4" type="ORF">PPAR1163_LOCUS4833</name>
</gene>
<feature type="chain" id="PRO_5030616648" description="SMB domain-containing protein" evidence="2">
    <location>
        <begin position="19"/>
        <end position="188"/>
    </location>
</feature>
<dbReference type="InterPro" id="IPR036024">
    <property type="entry name" value="Somatomedin_B-like_dom_sf"/>
</dbReference>
<feature type="domain" description="SMB" evidence="3">
    <location>
        <begin position="81"/>
        <end position="101"/>
    </location>
</feature>
<evidence type="ECO:0000259" key="3">
    <source>
        <dbReference type="PROSITE" id="PS00524"/>
    </source>
</evidence>
<sequence length="188" mass="20297">MFKLALTAAVAVPATASGALRGGRGLTTDDFRPGTCLESYERFRALLNLDEAEVNENGCVVYPSIYTEGGLAWRGTFPGSCLCDNYCDAQDDCCEDFCDACAEFPSAEEDMTIFEPECADLDTTGLTVAEVEALFADCATLPYPKGAQDVDALEFLMPQTPLCFPSTGCSIDIPYEMFDEEVSPNPKP</sequence>
<accession>A0A7S1TT90</accession>
<keyword evidence="1" id="KW-1015">Disulfide bond</keyword>
<dbReference type="InterPro" id="IPR001212">
    <property type="entry name" value="Somatomedin_B_dom"/>
</dbReference>
<evidence type="ECO:0000313" key="4">
    <source>
        <dbReference type="EMBL" id="CAD9246481.1"/>
    </source>
</evidence>
<evidence type="ECO:0000256" key="1">
    <source>
        <dbReference type="ARBA" id="ARBA00023157"/>
    </source>
</evidence>
<evidence type="ECO:0000256" key="2">
    <source>
        <dbReference type="SAM" id="SignalP"/>
    </source>
</evidence>
<reference evidence="4" key="1">
    <citation type="submission" date="2021-01" db="EMBL/GenBank/DDBJ databases">
        <authorList>
            <person name="Corre E."/>
            <person name="Pelletier E."/>
            <person name="Niang G."/>
            <person name="Scheremetjew M."/>
            <person name="Finn R."/>
            <person name="Kale V."/>
            <person name="Holt S."/>
            <person name="Cochrane G."/>
            <person name="Meng A."/>
            <person name="Brown T."/>
            <person name="Cohen L."/>
        </authorList>
    </citation>
    <scope>NUCLEOTIDE SEQUENCE</scope>
    <source>
        <strain evidence="4">CCMP2877</strain>
    </source>
</reference>
<keyword evidence="2" id="KW-0732">Signal</keyword>
<dbReference type="EMBL" id="HBGJ01007687">
    <property type="protein sequence ID" value="CAD9246481.1"/>
    <property type="molecule type" value="Transcribed_RNA"/>
</dbReference>
<feature type="signal peptide" evidence="2">
    <location>
        <begin position="1"/>
        <end position="18"/>
    </location>
</feature>
<organism evidence="4">
    <name type="scientific">Phaeomonas parva</name>
    <dbReference type="NCBI Taxonomy" id="124430"/>
    <lineage>
        <taxon>Eukaryota</taxon>
        <taxon>Sar</taxon>
        <taxon>Stramenopiles</taxon>
        <taxon>Ochrophyta</taxon>
        <taxon>Pinguiophyceae</taxon>
        <taxon>Pinguiochrysidales</taxon>
        <taxon>Pinguiochrysidaceae</taxon>
        <taxon>Phaeomonas</taxon>
    </lineage>
</organism>
<name>A0A7S1TT90_9STRA</name>
<dbReference type="AlphaFoldDB" id="A0A7S1TT90"/>
<dbReference type="PROSITE" id="PS00524">
    <property type="entry name" value="SMB_1"/>
    <property type="match status" value="1"/>
</dbReference>